<reference evidence="1 2" key="1">
    <citation type="journal article" date="2012" name="J. Virol.">
        <title>Complete Genome Sequences of 138 Mycobacteriophages.</title>
        <authorList>
            <consortium name="the Science Education Alliance Phage Hunters Advancing Genomics and Evolutionary Science Program"/>
            <consortium name="the KwaZulu-Natal Research Institute for Tuberculosis and HIV Mycobacterial Genetics Course Students"/>
            <consortium name="the Phage Hunters Integrating Research and Education Program"/>
            <person name="Hatfull G.F."/>
        </authorList>
    </citation>
    <scope>NUCLEOTIDE SEQUENCE [LARGE SCALE GENOMIC DNA]</scope>
</reference>
<keyword evidence="2" id="KW-1185">Reference proteome</keyword>
<dbReference type="EMBL" id="JN698994">
    <property type="protein sequence ID" value="AER47594.1"/>
    <property type="molecule type" value="Genomic_DNA"/>
</dbReference>
<proteinExistence type="predicted"/>
<name>G8I4F0_9CAUD</name>
<sequence length="70" mass="7817">MIGKSRHQLRAEWAADCRRVADRWFGGDTAQAGRVLDALPYSKIPDWSDVDAVMSATTSTPGRHSVNWED</sequence>
<dbReference type="RefSeq" id="YP_009018728.1">
    <property type="nucleotide sequence ID" value="NC_023744.1"/>
</dbReference>
<dbReference type="KEGG" id="vg:18990038"/>
<accession>G8I4F0</accession>
<dbReference type="Proteomes" id="UP000005857">
    <property type="component" value="Segment"/>
</dbReference>
<organism evidence="1 2">
    <name type="scientific">Mycobacterium phage DS6A</name>
    <dbReference type="NCBI Taxonomy" id="45764"/>
    <lineage>
        <taxon>Viruses</taxon>
        <taxon>Duplodnaviria</taxon>
        <taxon>Heunggongvirae</taxon>
        <taxon>Uroviricota</taxon>
        <taxon>Caudoviricetes</taxon>
        <taxon>Hnatkovirus</taxon>
        <taxon>Hnatkovirus DS6A</taxon>
    </lineage>
</organism>
<protein>
    <submittedName>
        <fullName evidence="1">Uncharacterized protein</fullName>
    </submittedName>
</protein>
<evidence type="ECO:0000313" key="1">
    <source>
        <dbReference type="EMBL" id="AER47594.1"/>
    </source>
</evidence>
<evidence type="ECO:0000313" key="2">
    <source>
        <dbReference type="Proteomes" id="UP000005857"/>
    </source>
</evidence>
<dbReference type="GeneID" id="18990038"/>
<gene>
    <name evidence="1" type="primary">40</name>
    <name evidence="1" type="ORF">DS6A_40</name>
</gene>